<protein>
    <submittedName>
        <fullName evidence="2">Uncharacterized protein</fullName>
    </submittedName>
</protein>
<comment type="caution">
    <text evidence="2">The sequence shown here is derived from an EMBL/GenBank/DDBJ whole genome shotgun (WGS) entry which is preliminary data.</text>
</comment>
<name>A0A2S8FFP4_9BACT</name>
<proteinExistence type="predicted"/>
<reference evidence="2 3" key="1">
    <citation type="submission" date="2018-02" db="EMBL/GenBank/DDBJ databases">
        <title>Comparative genomes isolates from brazilian mangrove.</title>
        <authorList>
            <person name="Araujo J.E."/>
            <person name="Taketani R.G."/>
            <person name="Silva M.C.P."/>
            <person name="Loureco M.V."/>
            <person name="Andreote F.D."/>
        </authorList>
    </citation>
    <scope>NUCLEOTIDE SEQUENCE [LARGE SCALE GENOMIC DNA]</scope>
    <source>
        <strain evidence="2 3">Hex-1 MGV</strain>
    </source>
</reference>
<feature type="region of interest" description="Disordered" evidence="1">
    <location>
        <begin position="209"/>
        <end position="243"/>
    </location>
</feature>
<evidence type="ECO:0000256" key="1">
    <source>
        <dbReference type="SAM" id="MobiDB-lite"/>
    </source>
</evidence>
<organism evidence="2 3">
    <name type="scientific">Blastopirellula marina</name>
    <dbReference type="NCBI Taxonomy" id="124"/>
    <lineage>
        <taxon>Bacteria</taxon>
        <taxon>Pseudomonadati</taxon>
        <taxon>Planctomycetota</taxon>
        <taxon>Planctomycetia</taxon>
        <taxon>Pirellulales</taxon>
        <taxon>Pirellulaceae</taxon>
        <taxon>Blastopirellula</taxon>
    </lineage>
</organism>
<gene>
    <name evidence="2" type="ORF">C5Y83_22620</name>
</gene>
<accession>A0A2S8FFP4</accession>
<evidence type="ECO:0000313" key="2">
    <source>
        <dbReference type="EMBL" id="PQO30995.1"/>
    </source>
</evidence>
<dbReference type="AlphaFoldDB" id="A0A2S8FFP4"/>
<dbReference type="EMBL" id="PUHY01000013">
    <property type="protein sequence ID" value="PQO30995.1"/>
    <property type="molecule type" value="Genomic_DNA"/>
</dbReference>
<feature type="compositionally biased region" description="Polar residues" evidence="1">
    <location>
        <begin position="214"/>
        <end position="226"/>
    </location>
</feature>
<dbReference type="Proteomes" id="UP000238322">
    <property type="component" value="Unassembled WGS sequence"/>
</dbReference>
<sequence>MLMLLVIAVLAGSHWLTTWRLYDLQQRFRKEQGLQIEDELKITVFGEETFIPQSWQWKVYLPPGRYAVKANFVAVPRTGLPEDDILSTGELFGGRVYTVNVGNRRASDGTWQLRLIADYENGARSDLEYIEPMPGVESIGDEYAYRGVGTFPSQTREYERDQTVILKHYRVDRSVPIDDQRNRNRKVPPPEEGLGVMVWITPITTPVVAKRPDSNSPTIDATSSPTYLRHLKRKQAKAEQAAK</sequence>
<evidence type="ECO:0000313" key="3">
    <source>
        <dbReference type="Proteomes" id="UP000238322"/>
    </source>
</evidence>